<evidence type="ECO:0000256" key="1">
    <source>
        <dbReference type="SAM" id="MobiDB-lite"/>
    </source>
</evidence>
<gene>
    <name evidence="2" type="ORF">g.13766</name>
</gene>
<dbReference type="EMBL" id="GDQN01003308">
    <property type="protein sequence ID" value="JAT87746.1"/>
    <property type="molecule type" value="Transcribed_RNA"/>
</dbReference>
<proteinExistence type="predicted"/>
<evidence type="ECO:0000313" key="2">
    <source>
        <dbReference type="EMBL" id="JAT87746.1"/>
    </source>
</evidence>
<organism evidence="2">
    <name type="scientific">Pectinophora gossypiella</name>
    <name type="common">Cotton pink bollworm</name>
    <name type="synonym">Depressaria gossypiella</name>
    <dbReference type="NCBI Taxonomy" id="13191"/>
    <lineage>
        <taxon>Eukaryota</taxon>
        <taxon>Metazoa</taxon>
        <taxon>Ecdysozoa</taxon>
        <taxon>Arthropoda</taxon>
        <taxon>Hexapoda</taxon>
        <taxon>Insecta</taxon>
        <taxon>Pterygota</taxon>
        <taxon>Neoptera</taxon>
        <taxon>Endopterygota</taxon>
        <taxon>Lepidoptera</taxon>
        <taxon>Glossata</taxon>
        <taxon>Ditrysia</taxon>
        <taxon>Gelechioidea</taxon>
        <taxon>Gelechiidae</taxon>
        <taxon>Apatetrinae</taxon>
        <taxon>Pectinophora</taxon>
    </lineage>
</organism>
<name>A0A1E1WLL8_PECGO</name>
<accession>A0A1E1WLL8</accession>
<sequence length="175" mass="19589">MNLYNNYMENLKKSRRVALGLLEDNKDLCEDEDDVIRNSPADINVEAGPSTSQDKPKRPTEFVKYGKITFNTTAILHHYPQLNNKTNGERHQSVSVATKKSDLNLVEVLQDNNNDETSENKEVKVAVSEDKSNGNTNETPKANGVVNAKVNCVVKSDNTIEVLKNPVKFTEEKLV</sequence>
<reference evidence="2" key="1">
    <citation type="submission" date="2015-09" db="EMBL/GenBank/DDBJ databases">
        <title>De novo assembly of Pectinophora gossypiella (Pink Bollworm) gut transcriptome.</title>
        <authorList>
            <person name="Tassone E.E."/>
        </authorList>
    </citation>
    <scope>NUCLEOTIDE SEQUENCE</scope>
</reference>
<dbReference type="AlphaFoldDB" id="A0A1E1WLL8"/>
<protein>
    <submittedName>
        <fullName evidence="2">Uncharacterized protein</fullName>
    </submittedName>
</protein>
<feature type="region of interest" description="Disordered" evidence="1">
    <location>
        <begin position="39"/>
        <end position="58"/>
    </location>
</feature>